<comment type="caution">
    <text evidence="1">The sequence shown here is derived from an EMBL/GenBank/DDBJ whole genome shotgun (WGS) entry which is preliminary data.</text>
</comment>
<proteinExistence type="predicted"/>
<gene>
    <name evidence="1" type="ORF">E2C01_082115</name>
</gene>
<organism evidence="1 2">
    <name type="scientific">Portunus trituberculatus</name>
    <name type="common">Swimming crab</name>
    <name type="synonym">Neptunus trituberculatus</name>
    <dbReference type="NCBI Taxonomy" id="210409"/>
    <lineage>
        <taxon>Eukaryota</taxon>
        <taxon>Metazoa</taxon>
        <taxon>Ecdysozoa</taxon>
        <taxon>Arthropoda</taxon>
        <taxon>Crustacea</taxon>
        <taxon>Multicrustacea</taxon>
        <taxon>Malacostraca</taxon>
        <taxon>Eumalacostraca</taxon>
        <taxon>Eucarida</taxon>
        <taxon>Decapoda</taxon>
        <taxon>Pleocyemata</taxon>
        <taxon>Brachyura</taxon>
        <taxon>Eubrachyura</taxon>
        <taxon>Portunoidea</taxon>
        <taxon>Portunidae</taxon>
        <taxon>Portuninae</taxon>
        <taxon>Portunus</taxon>
    </lineage>
</organism>
<sequence>MNTLNHRWLHYQYQFHSDQADRRYVSSRDLPQVVSLKASFSYTRPMHMMMMKLTTAPDREEMAWAWNGMKLWVSYTEPITNFVAVLW</sequence>
<reference evidence="1 2" key="1">
    <citation type="submission" date="2019-05" db="EMBL/GenBank/DDBJ databases">
        <title>Another draft genome of Portunus trituberculatus and its Hox gene families provides insights of decapod evolution.</title>
        <authorList>
            <person name="Jeong J.-H."/>
            <person name="Song I."/>
            <person name="Kim S."/>
            <person name="Choi T."/>
            <person name="Kim D."/>
            <person name="Ryu S."/>
            <person name="Kim W."/>
        </authorList>
    </citation>
    <scope>NUCLEOTIDE SEQUENCE [LARGE SCALE GENOMIC DNA]</scope>
    <source>
        <tissue evidence="1">Muscle</tissue>
    </source>
</reference>
<evidence type="ECO:0000313" key="2">
    <source>
        <dbReference type="Proteomes" id="UP000324222"/>
    </source>
</evidence>
<protein>
    <submittedName>
        <fullName evidence="1">Uncharacterized protein</fullName>
    </submittedName>
</protein>
<dbReference type="AlphaFoldDB" id="A0A5B7J2X0"/>
<dbReference type="Proteomes" id="UP000324222">
    <property type="component" value="Unassembled WGS sequence"/>
</dbReference>
<dbReference type="EMBL" id="VSRR010073966">
    <property type="protein sequence ID" value="MPC87258.1"/>
    <property type="molecule type" value="Genomic_DNA"/>
</dbReference>
<accession>A0A5B7J2X0</accession>
<keyword evidence="2" id="KW-1185">Reference proteome</keyword>
<evidence type="ECO:0000313" key="1">
    <source>
        <dbReference type="EMBL" id="MPC87258.1"/>
    </source>
</evidence>
<name>A0A5B7J2X0_PORTR</name>